<name>A0A1B0CSU7_LUTLO</name>
<dbReference type="EMBL" id="AJWK01026633">
    <property type="status" value="NOT_ANNOTATED_CDS"/>
    <property type="molecule type" value="Genomic_DNA"/>
</dbReference>
<evidence type="ECO:0000313" key="2">
    <source>
        <dbReference type="Proteomes" id="UP000092461"/>
    </source>
</evidence>
<dbReference type="EMBL" id="AJWK01026634">
    <property type="status" value="NOT_ANNOTATED_CDS"/>
    <property type="molecule type" value="Genomic_DNA"/>
</dbReference>
<sequence length="62" mass="7082">IFSRGAAHQFHISGGSRRLRSAKPARIFPNTFAASFSFEQFCKIHLFGVKSHQVLEKFLFVK</sequence>
<protein>
    <submittedName>
        <fullName evidence="1">Uncharacterized protein</fullName>
    </submittedName>
</protein>
<dbReference type="EnsemblMetazoa" id="LLOJ007946-RA">
    <property type="protein sequence ID" value="LLOJ007946-PA"/>
    <property type="gene ID" value="LLOJ007946"/>
</dbReference>
<evidence type="ECO:0000313" key="1">
    <source>
        <dbReference type="EnsemblMetazoa" id="LLOJ007946-PA"/>
    </source>
</evidence>
<dbReference type="EMBL" id="AJWK01026635">
    <property type="status" value="NOT_ANNOTATED_CDS"/>
    <property type="molecule type" value="Genomic_DNA"/>
</dbReference>
<dbReference type="AlphaFoldDB" id="A0A1B0CSU7"/>
<keyword evidence="2" id="KW-1185">Reference proteome</keyword>
<dbReference type="EMBL" id="AJWK01026632">
    <property type="status" value="NOT_ANNOTATED_CDS"/>
    <property type="molecule type" value="Genomic_DNA"/>
</dbReference>
<accession>A0A1B0CSU7</accession>
<reference evidence="1" key="1">
    <citation type="submission" date="2020-05" db="UniProtKB">
        <authorList>
            <consortium name="EnsemblMetazoa"/>
        </authorList>
    </citation>
    <scope>IDENTIFICATION</scope>
    <source>
        <strain evidence="1">Jacobina</strain>
    </source>
</reference>
<proteinExistence type="predicted"/>
<dbReference type="VEuPathDB" id="VectorBase:LLOJ007946"/>
<dbReference type="Proteomes" id="UP000092461">
    <property type="component" value="Unassembled WGS sequence"/>
</dbReference>
<organism evidence="1 2">
    <name type="scientific">Lutzomyia longipalpis</name>
    <name type="common">Sand fly</name>
    <dbReference type="NCBI Taxonomy" id="7200"/>
    <lineage>
        <taxon>Eukaryota</taxon>
        <taxon>Metazoa</taxon>
        <taxon>Ecdysozoa</taxon>
        <taxon>Arthropoda</taxon>
        <taxon>Hexapoda</taxon>
        <taxon>Insecta</taxon>
        <taxon>Pterygota</taxon>
        <taxon>Neoptera</taxon>
        <taxon>Endopterygota</taxon>
        <taxon>Diptera</taxon>
        <taxon>Nematocera</taxon>
        <taxon>Psychodoidea</taxon>
        <taxon>Psychodidae</taxon>
        <taxon>Lutzomyia</taxon>
        <taxon>Lutzomyia</taxon>
    </lineage>
</organism>